<sequence>MRRRFNFSPLAFTLLEVVLTLAMSVVLMVLVGGAIQFYGRDMVIRDMDVRQTQLAASLIQMIEDDLRATMHSEPADMEPLETLLAATAGQSSQGGEEDLSAAGIESEDDAMITTEVSSSGLETSTSVLETPGLIGSQFQIQVDLSRLPRLEEYTQMLDPNAGNLDDVPSDLKTVAYFVQSAGAIAGVQDPLNDLSVEGEAIKTDGSGGLVRRSLDRAATVYAANNGSLSLLSASGDLLAPEVTSIEFQYWDGITWLQSWSSDEYGELPMAVKVQLTMSDVLSTDENATRVFSHVVRLPMARPVEEEEDEELSEAGL</sequence>
<evidence type="ECO:0000313" key="3">
    <source>
        <dbReference type="Proteomes" id="UP000316598"/>
    </source>
</evidence>
<dbReference type="AlphaFoldDB" id="A0A5C5WPU9"/>
<gene>
    <name evidence="2" type="ORF">Pla22_00840</name>
</gene>
<dbReference type="EMBL" id="SJPI01000001">
    <property type="protein sequence ID" value="TWT52460.1"/>
    <property type="molecule type" value="Genomic_DNA"/>
</dbReference>
<evidence type="ECO:0000256" key="1">
    <source>
        <dbReference type="SAM" id="Phobius"/>
    </source>
</evidence>
<keyword evidence="1" id="KW-1133">Transmembrane helix</keyword>
<keyword evidence="1" id="KW-0812">Transmembrane</keyword>
<feature type="transmembrane region" description="Helical" evidence="1">
    <location>
        <begin position="12"/>
        <end position="38"/>
    </location>
</feature>
<keyword evidence="3" id="KW-1185">Reference proteome</keyword>
<accession>A0A5C5WPU9</accession>
<name>A0A5C5WPU9_9BACT</name>
<dbReference type="RefSeq" id="WP_146512832.1">
    <property type="nucleotide sequence ID" value="NZ_SJPI01000001.1"/>
</dbReference>
<keyword evidence="1" id="KW-0472">Membrane</keyword>
<reference evidence="2 3" key="1">
    <citation type="submission" date="2019-02" db="EMBL/GenBank/DDBJ databases">
        <title>Deep-cultivation of Planctomycetes and their phenomic and genomic characterization uncovers novel biology.</title>
        <authorList>
            <person name="Wiegand S."/>
            <person name="Jogler M."/>
            <person name="Boedeker C."/>
            <person name="Pinto D."/>
            <person name="Vollmers J."/>
            <person name="Rivas-Marin E."/>
            <person name="Kohn T."/>
            <person name="Peeters S.H."/>
            <person name="Heuer A."/>
            <person name="Rast P."/>
            <person name="Oberbeckmann S."/>
            <person name="Bunk B."/>
            <person name="Jeske O."/>
            <person name="Meyerdierks A."/>
            <person name="Storesund J.E."/>
            <person name="Kallscheuer N."/>
            <person name="Luecker S."/>
            <person name="Lage O.M."/>
            <person name="Pohl T."/>
            <person name="Merkel B.J."/>
            <person name="Hornburger P."/>
            <person name="Mueller R.-W."/>
            <person name="Bruemmer F."/>
            <person name="Labrenz M."/>
            <person name="Spormann A.M."/>
            <person name="Op Den Camp H."/>
            <person name="Overmann J."/>
            <person name="Amann R."/>
            <person name="Jetten M.S.M."/>
            <person name="Mascher T."/>
            <person name="Medema M.H."/>
            <person name="Devos D.P."/>
            <person name="Kaster A.-K."/>
            <person name="Ovreas L."/>
            <person name="Rohde M."/>
            <person name="Galperin M.Y."/>
            <person name="Jogler C."/>
        </authorList>
    </citation>
    <scope>NUCLEOTIDE SEQUENCE [LARGE SCALE GENOMIC DNA]</scope>
    <source>
        <strain evidence="2 3">Pla22</strain>
    </source>
</reference>
<proteinExistence type="predicted"/>
<comment type="caution">
    <text evidence="2">The sequence shown here is derived from an EMBL/GenBank/DDBJ whole genome shotgun (WGS) entry which is preliminary data.</text>
</comment>
<dbReference type="SUPFAM" id="SSF54523">
    <property type="entry name" value="Pili subunits"/>
    <property type="match status" value="1"/>
</dbReference>
<evidence type="ECO:0000313" key="2">
    <source>
        <dbReference type="EMBL" id="TWT52460.1"/>
    </source>
</evidence>
<protein>
    <submittedName>
        <fullName evidence="2">Pseudopilin GspJ</fullName>
    </submittedName>
</protein>
<dbReference type="Proteomes" id="UP000316598">
    <property type="component" value="Unassembled WGS sequence"/>
</dbReference>
<organism evidence="2 3">
    <name type="scientific">Rubripirellula amarantea</name>
    <dbReference type="NCBI Taxonomy" id="2527999"/>
    <lineage>
        <taxon>Bacteria</taxon>
        <taxon>Pseudomonadati</taxon>
        <taxon>Planctomycetota</taxon>
        <taxon>Planctomycetia</taxon>
        <taxon>Pirellulales</taxon>
        <taxon>Pirellulaceae</taxon>
        <taxon>Rubripirellula</taxon>
    </lineage>
</organism>
<dbReference type="OrthoDB" id="9812770at2"/>
<dbReference type="InterPro" id="IPR045584">
    <property type="entry name" value="Pilin-like"/>
</dbReference>